<evidence type="ECO:0000313" key="2">
    <source>
        <dbReference type="EMBL" id="GCL64972.1"/>
    </source>
</evidence>
<dbReference type="Proteomes" id="UP000301751">
    <property type="component" value="Unassembled WGS sequence"/>
</dbReference>
<dbReference type="RefSeq" id="WP_137734682.1">
    <property type="nucleotide sequence ID" value="NZ_BJCL01000012.1"/>
</dbReference>
<reference evidence="3" key="1">
    <citation type="submission" date="2019-03" db="EMBL/GenBank/DDBJ databases">
        <title>Aquabacterium pictum sp.nov., the first bacteriochlorophyll a-containing freshwater bacterium in the genus Aquabacterium of the class Betaproteobacteria.</title>
        <authorList>
            <person name="Hirose S."/>
            <person name="Tank M."/>
            <person name="Hara E."/>
            <person name="Tamaki H."/>
            <person name="Takaichi S."/>
            <person name="Haruta S."/>
            <person name="Hanada S."/>
        </authorList>
    </citation>
    <scope>NUCLEOTIDE SEQUENCE [LARGE SCALE GENOMIC DNA]</scope>
    <source>
        <strain evidence="3">W35</strain>
    </source>
</reference>
<dbReference type="EMBL" id="BJCL01000012">
    <property type="protein sequence ID" value="GCL64972.1"/>
    <property type="molecule type" value="Genomic_DNA"/>
</dbReference>
<protein>
    <recommendedName>
        <fullName evidence="4">DUF3016 domain-containing protein</fullName>
    </recommendedName>
</protein>
<keyword evidence="3" id="KW-1185">Reference proteome</keyword>
<accession>A0A480AXL5</accession>
<comment type="caution">
    <text evidence="2">The sequence shown here is derived from an EMBL/GenBank/DDBJ whole genome shotgun (WGS) entry which is preliminary data.</text>
</comment>
<name>A0A480AXL5_9BURK</name>
<dbReference type="InterPro" id="IPR021557">
    <property type="entry name" value="DUF3016"/>
</dbReference>
<sequence>MRKPIALMSAALLCAGLAHAGTVEVQFEQPDRYTDVGPRSDATAVQTALRGILQTLAAERLPANQSLTLAITDIDLAGEIEPTTRRMQDVRVMGQHPDWPRISLRYTLRDGGRVLAEGQEVVSDMAYLMRSTRAGGTERLPYEQRMLSEWFDKRFVRQAH</sequence>
<proteinExistence type="predicted"/>
<organism evidence="2 3">
    <name type="scientific">Pseudaquabacterium pictum</name>
    <dbReference type="NCBI Taxonomy" id="2315236"/>
    <lineage>
        <taxon>Bacteria</taxon>
        <taxon>Pseudomonadati</taxon>
        <taxon>Pseudomonadota</taxon>
        <taxon>Betaproteobacteria</taxon>
        <taxon>Burkholderiales</taxon>
        <taxon>Sphaerotilaceae</taxon>
        <taxon>Pseudaquabacterium</taxon>
    </lineage>
</organism>
<dbReference type="Pfam" id="PF11454">
    <property type="entry name" value="DUF3016"/>
    <property type="match status" value="1"/>
</dbReference>
<feature type="chain" id="PRO_5019780153" description="DUF3016 domain-containing protein" evidence="1">
    <location>
        <begin position="21"/>
        <end position="160"/>
    </location>
</feature>
<keyword evidence="1" id="KW-0732">Signal</keyword>
<evidence type="ECO:0000313" key="3">
    <source>
        <dbReference type="Proteomes" id="UP000301751"/>
    </source>
</evidence>
<feature type="signal peptide" evidence="1">
    <location>
        <begin position="1"/>
        <end position="20"/>
    </location>
</feature>
<dbReference type="OrthoDB" id="195620at2"/>
<evidence type="ECO:0000256" key="1">
    <source>
        <dbReference type="SAM" id="SignalP"/>
    </source>
</evidence>
<gene>
    <name evidence="2" type="ORF">AQPW35_40530</name>
</gene>
<evidence type="ECO:0008006" key="4">
    <source>
        <dbReference type="Google" id="ProtNLM"/>
    </source>
</evidence>
<dbReference type="AlphaFoldDB" id="A0A480AXL5"/>